<organism evidence="11 12">
    <name type="scientific">Ferroplasma acidarmanus Fer1</name>
    <dbReference type="NCBI Taxonomy" id="333146"/>
    <lineage>
        <taxon>Archaea</taxon>
        <taxon>Methanobacteriati</taxon>
        <taxon>Thermoplasmatota</taxon>
        <taxon>Thermoplasmata</taxon>
        <taxon>Thermoplasmatales</taxon>
        <taxon>Ferroplasmaceae</taxon>
        <taxon>Ferroplasma</taxon>
    </lineage>
</organism>
<feature type="binding site" evidence="9">
    <location>
        <position position="166"/>
    </location>
    <ligand>
        <name>L-aspartate</name>
        <dbReference type="ChEBI" id="CHEBI:29991"/>
    </ligand>
</feature>
<dbReference type="GO" id="GO:0005829">
    <property type="term" value="C:cytosol"/>
    <property type="evidence" value="ECO:0007669"/>
    <property type="project" value="TreeGrafter"/>
</dbReference>
<dbReference type="GO" id="GO:0005524">
    <property type="term" value="F:ATP binding"/>
    <property type="evidence" value="ECO:0007669"/>
    <property type="project" value="UniProtKB-UniRule"/>
</dbReference>
<keyword evidence="4 9" id="KW-0436">Ligase</keyword>
<dbReference type="GO" id="GO:0004815">
    <property type="term" value="F:aspartate-tRNA ligase activity"/>
    <property type="evidence" value="ECO:0007669"/>
    <property type="project" value="UniProtKB-UniRule"/>
</dbReference>
<evidence type="ECO:0000256" key="1">
    <source>
        <dbReference type="ARBA" id="ARBA00004496"/>
    </source>
</evidence>
<keyword evidence="3 9" id="KW-0963">Cytoplasm</keyword>
<dbReference type="GO" id="GO:0006422">
    <property type="term" value="P:aspartyl-tRNA aminoacylation"/>
    <property type="evidence" value="ECO:0007669"/>
    <property type="project" value="UniProtKB-UniRule"/>
</dbReference>
<dbReference type="Gene3D" id="3.30.930.10">
    <property type="entry name" value="Bira Bifunctional Protein, Domain 2"/>
    <property type="match status" value="1"/>
</dbReference>
<feature type="binding site" evidence="9">
    <location>
        <begin position="218"/>
        <end position="220"/>
    </location>
    <ligand>
        <name>ATP</name>
        <dbReference type="ChEBI" id="CHEBI:30616"/>
    </ligand>
</feature>
<feature type="binding site" evidence="9">
    <location>
        <begin position="398"/>
        <end position="401"/>
    </location>
    <ligand>
        <name>ATP</name>
        <dbReference type="ChEBI" id="CHEBI:30616"/>
    </ligand>
</feature>
<dbReference type="GO" id="GO:0003723">
    <property type="term" value="F:RNA binding"/>
    <property type="evidence" value="ECO:0007669"/>
    <property type="project" value="TreeGrafter"/>
</dbReference>
<keyword evidence="9" id="KW-0479">Metal-binding</keyword>
<dbReference type="InterPro" id="IPR004523">
    <property type="entry name" value="Asp-tRNA_synthase_2"/>
</dbReference>
<feature type="binding site" evidence="9">
    <location>
        <position position="210"/>
    </location>
    <ligand>
        <name>L-aspartate</name>
        <dbReference type="ChEBI" id="CHEBI:29991"/>
    </ligand>
</feature>
<evidence type="ECO:0000256" key="3">
    <source>
        <dbReference type="ARBA" id="ARBA00022490"/>
    </source>
</evidence>
<dbReference type="SUPFAM" id="SSF50249">
    <property type="entry name" value="Nucleic acid-binding proteins"/>
    <property type="match status" value="1"/>
</dbReference>
<dbReference type="PROSITE" id="PS50862">
    <property type="entry name" value="AA_TRNA_LIGASE_II"/>
    <property type="match status" value="1"/>
</dbReference>
<evidence type="ECO:0000256" key="4">
    <source>
        <dbReference type="ARBA" id="ARBA00022598"/>
    </source>
</evidence>
<dbReference type="InterPro" id="IPR004365">
    <property type="entry name" value="NA-bd_OB_tRNA"/>
</dbReference>
<dbReference type="Gene3D" id="2.40.50.140">
    <property type="entry name" value="Nucleic acid-binding proteins"/>
    <property type="match status" value="1"/>
</dbReference>
<comment type="subcellular location">
    <subcellularLocation>
        <location evidence="1 9">Cytoplasm</location>
    </subcellularLocation>
</comment>
<comment type="caution">
    <text evidence="9">Lacks conserved residue(s) required for the propagation of feature annotation.</text>
</comment>
<dbReference type="GO" id="GO:0017101">
    <property type="term" value="C:aminoacyl-tRNA synthetase multienzyme complex"/>
    <property type="evidence" value="ECO:0007669"/>
    <property type="project" value="TreeGrafter"/>
</dbReference>
<dbReference type="PANTHER" id="PTHR43450:SF1">
    <property type="entry name" value="ASPARTATE--TRNA LIGASE, CYTOPLASMIC"/>
    <property type="match status" value="1"/>
</dbReference>
<dbReference type="InterPro" id="IPR012340">
    <property type="entry name" value="NA-bd_OB-fold"/>
</dbReference>
<feature type="binding site" evidence="9">
    <location>
        <begin position="210"/>
        <end position="212"/>
    </location>
    <ligand>
        <name>ATP</name>
        <dbReference type="ChEBI" id="CHEBI:30616"/>
    </ligand>
</feature>
<feature type="domain" description="Aminoacyl-transfer RNA synthetases class-II family profile" evidence="10">
    <location>
        <begin position="133"/>
        <end position="427"/>
    </location>
</feature>
<dbReference type="RefSeq" id="WP_009887302.1">
    <property type="nucleotide sequence ID" value="NC_021592.1"/>
</dbReference>
<dbReference type="NCBIfam" id="NF003483">
    <property type="entry name" value="PRK05159.1"/>
    <property type="match status" value="1"/>
</dbReference>
<comment type="cofactor">
    <cofactor evidence="9">
        <name>Mg(2+)</name>
        <dbReference type="ChEBI" id="CHEBI:18420"/>
    </cofactor>
    <text evidence="9">Binds 3 Mg(2+) cations per subunit. The strongest magnesium site (Mg1) is bound to the beta- and gamma-phosphates of ATP and four water molecules complete its coordination sphere.</text>
</comment>
<dbReference type="GeneID" id="16025447"/>
<dbReference type="HOGENOM" id="CLU_004553_2_1_2"/>
<dbReference type="Pfam" id="PF01336">
    <property type="entry name" value="tRNA_anti-codon"/>
    <property type="match status" value="1"/>
</dbReference>
<evidence type="ECO:0000313" key="11">
    <source>
        <dbReference type="EMBL" id="AGO61249.1"/>
    </source>
</evidence>
<feature type="binding site" evidence="9">
    <location>
        <position position="350"/>
    </location>
    <ligand>
        <name>Mg(2+)</name>
        <dbReference type="ChEBI" id="CHEBI:18420"/>
        <label>3</label>
    </ligand>
</feature>
<dbReference type="PRINTS" id="PR01042">
    <property type="entry name" value="TRNASYNTHASP"/>
</dbReference>
<evidence type="ECO:0000313" key="12">
    <source>
        <dbReference type="Proteomes" id="UP000014660"/>
    </source>
</evidence>
<keyword evidence="6 9" id="KW-0067">ATP-binding</keyword>
<dbReference type="NCBIfam" id="TIGR00458">
    <property type="entry name" value="aspS_nondisc"/>
    <property type="match status" value="1"/>
</dbReference>
<comment type="catalytic activity">
    <reaction evidence="9">
        <text>tRNA(Asp) + L-aspartate + ATP = L-aspartyl-tRNA(Asp) + AMP + diphosphate</text>
        <dbReference type="Rhea" id="RHEA:19649"/>
        <dbReference type="Rhea" id="RHEA-COMP:9660"/>
        <dbReference type="Rhea" id="RHEA-COMP:9678"/>
        <dbReference type="ChEBI" id="CHEBI:29991"/>
        <dbReference type="ChEBI" id="CHEBI:30616"/>
        <dbReference type="ChEBI" id="CHEBI:33019"/>
        <dbReference type="ChEBI" id="CHEBI:78442"/>
        <dbReference type="ChEBI" id="CHEBI:78516"/>
        <dbReference type="ChEBI" id="CHEBI:456215"/>
        <dbReference type="EC" id="6.1.1.12"/>
    </reaction>
</comment>
<feature type="region of interest" description="Aspartate" evidence="9">
    <location>
        <begin position="188"/>
        <end position="191"/>
    </location>
</feature>
<dbReference type="PANTHER" id="PTHR43450">
    <property type="entry name" value="ASPARTYL-TRNA SYNTHETASE"/>
    <property type="match status" value="1"/>
</dbReference>
<protein>
    <recommendedName>
        <fullName evidence="9">Aspartate--tRNA(Asp) ligase</fullName>
        <ecNumber evidence="9">6.1.1.12</ecNumber>
    </recommendedName>
    <alternativeName>
        <fullName evidence="9">Aspartyl-tRNA synthetase</fullName>
        <shortName evidence="9">AspRS</shortName>
    </alternativeName>
    <alternativeName>
        <fullName evidence="9">Discriminating aspartyl-tRNA synthetase</fullName>
        <shortName evidence="9">D-AspRS</shortName>
    </alternativeName>
</protein>
<evidence type="ECO:0000256" key="8">
    <source>
        <dbReference type="ARBA" id="ARBA00023146"/>
    </source>
</evidence>
<feature type="binding site" evidence="9">
    <location>
        <position position="353"/>
    </location>
    <ligand>
        <name>Mg(2+)</name>
        <dbReference type="ChEBI" id="CHEBI:18420"/>
        <label>2</label>
    </ligand>
</feature>
<keyword evidence="9" id="KW-0460">Magnesium</keyword>
<dbReference type="AlphaFoldDB" id="S0AT78"/>
<feature type="binding site" evidence="9">
    <location>
        <position position="357"/>
    </location>
    <ligand>
        <name>L-aspartate</name>
        <dbReference type="ChEBI" id="CHEBI:29991"/>
    </ligand>
</feature>
<evidence type="ECO:0000256" key="5">
    <source>
        <dbReference type="ARBA" id="ARBA00022741"/>
    </source>
</evidence>
<dbReference type="KEGG" id="fac:FACI_IFERC01G1269"/>
<gene>
    <name evidence="9" type="primary">aspS</name>
    <name evidence="11" type="ORF">FACI_IFERC00001G1269</name>
</gene>
<keyword evidence="12" id="KW-1185">Reference proteome</keyword>
<evidence type="ECO:0000259" key="10">
    <source>
        <dbReference type="PROSITE" id="PS50862"/>
    </source>
</evidence>
<comment type="function">
    <text evidence="9">Catalyzes the attachment of L-aspartate to tRNA(Asp) in a two-step reaction: L-aspartate is first activated by ATP to form Asp-AMP and then transferred to the acceptor end of tRNA(Asp).</text>
</comment>
<feature type="binding site" evidence="9">
    <location>
        <position position="353"/>
    </location>
    <ligand>
        <name>L-aspartate</name>
        <dbReference type="ChEBI" id="CHEBI:29991"/>
    </ligand>
</feature>
<dbReference type="GO" id="GO:0000287">
    <property type="term" value="F:magnesium ion binding"/>
    <property type="evidence" value="ECO:0007669"/>
    <property type="project" value="UniProtKB-UniRule"/>
</dbReference>
<keyword evidence="5 9" id="KW-0547">Nucleotide-binding</keyword>
<feature type="binding site" evidence="9">
    <location>
        <position position="350"/>
    </location>
    <ligand>
        <name>Mg(2+)</name>
        <dbReference type="ChEBI" id="CHEBI:18420"/>
        <label>2</label>
    </ligand>
</feature>
<dbReference type="InterPro" id="IPR006195">
    <property type="entry name" value="aa-tRNA-synth_II"/>
</dbReference>
<feature type="site" description="Important for tRNA discrimination" evidence="9">
    <location>
        <position position="81"/>
    </location>
</feature>
<dbReference type="EC" id="6.1.1.12" evidence="9"/>
<dbReference type="Proteomes" id="UP000014660">
    <property type="component" value="Chromosome"/>
</dbReference>
<dbReference type="HAMAP" id="MF_02075">
    <property type="entry name" value="Asp_tRNA_synth_type2"/>
    <property type="match status" value="1"/>
</dbReference>
<reference evidence="11 12" key="1">
    <citation type="journal article" date="2007" name="Proc. Natl. Acad. Sci. U.S.A.">
        <title>Genome dynamics in a natural archaeal population.</title>
        <authorList>
            <person name="Allen E.E."/>
            <person name="Tyson G.W."/>
            <person name="Whitaker R.J."/>
            <person name="Detter J.C."/>
            <person name="Richardson P.M."/>
            <person name="Banfield J.F."/>
        </authorList>
    </citation>
    <scope>NUCLEOTIDE SEQUENCE [LARGE SCALE GENOMIC DNA]</scope>
    <source>
        <strain evidence="12">fer1</strain>
    </source>
</reference>
<evidence type="ECO:0000256" key="7">
    <source>
        <dbReference type="ARBA" id="ARBA00022917"/>
    </source>
</evidence>
<feature type="binding site" evidence="9">
    <location>
        <position position="350"/>
    </location>
    <ligand>
        <name>ATP</name>
        <dbReference type="ChEBI" id="CHEBI:30616"/>
    </ligand>
</feature>
<sequence>MRTYIADIKTLDDGSDVTIKGWVQETRKIKNLMFIIMRDNTGSIQVTAKKDSMKNYDQLYDITRESVISVYGTLNKKSISKSGMEIQGIEIEILSIADTPLPLGVIDRVSADFDTRLNNRFLDLRKPEHLLIFQFESQLLFGIREFMNKENFIEVHTPKIVAAATEGGADLFRVEYFEKNAFLNQSPQLYKEILIASGFDKVFEVGPAFRAEKENTVRHLNEFTSIDMEAAFIDDKKAMEYLENAISYAVNRNIDLMHTKLEEYGYHLEKIETPFPRISYEDGIEYLNDHGLKLNFGDDFSPEANKILAEKFNGFYFITGWPSDMRPFYTHPDTNPALTKSFDLQLNDIEVTSGAQRIHNYKMLEDNFMKKGLNKNDFEFYEKAFKFGMPPHAGWGLGLERLVMNLLHLNNVRESTLFPRDRTRLSP</sequence>
<dbReference type="InterPro" id="IPR002312">
    <property type="entry name" value="Asp/Asn-tRNA-synth_IIb"/>
</dbReference>
<proteinExistence type="inferred from homology"/>
<evidence type="ECO:0000256" key="9">
    <source>
        <dbReference type="HAMAP-Rule" id="MF_02075"/>
    </source>
</evidence>
<keyword evidence="8 9" id="KW-0030">Aminoacyl-tRNA synthetase</keyword>
<dbReference type="FunFam" id="3.30.930.10:FF:000038">
    <property type="entry name" value="Aspartate--tRNA ligase"/>
    <property type="match status" value="1"/>
</dbReference>
<keyword evidence="7 9" id="KW-0648">Protein biosynthesis</keyword>
<name>S0AT78_FERAC</name>
<dbReference type="InterPro" id="IPR045864">
    <property type="entry name" value="aa-tRNA-synth_II/BPL/LPL"/>
</dbReference>
<comment type="similarity">
    <text evidence="2 9">Belongs to the class-II aminoacyl-tRNA synthetase family. Type 2 subfamily.</text>
</comment>
<dbReference type="InterPro" id="IPR004364">
    <property type="entry name" value="Aa-tRNA-synt_II"/>
</dbReference>
<dbReference type="SUPFAM" id="SSF55681">
    <property type="entry name" value="Class II aaRS and biotin synthetases"/>
    <property type="match status" value="1"/>
</dbReference>
<accession>S0AT78</accession>
<dbReference type="EMBL" id="CP004145">
    <property type="protein sequence ID" value="AGO61249.1"/>
    <property type="molecule type" value="Genomic_DNA"/>
</dbReference>
<dbReference type="Pfam" id="PF00152">
    <property type="entry name" value="tRNA-synt_2"/>
    <property type="match status" value="1"/>
</dbReference>
<evidence type="ECO:0000256" key="6">
    <source>
        <dbReference type="ARBA" id="ARBA00022840"/>
    </source>
</evidence>
<dbReference type="CDD" id="cd00776">
    <property type="entry name" value="AsxRS_core"/>
    <property type="match status" value="1"/>
</dbReference>
<evidence type="ECO:0000256" key="2">
    <source>
        <dbReference type="ARBA" id="ARBA00005312"/>
    </source>
</evidence>
<comment type="subunit">
    <text evidence="9">Homodimer.</text>
</comment>